<keyword evidence="4" id="KW-1185">Reference proteome</keyword>
<gene>
    <name evidence="3" type="ordered locus">Krad_4640</name>
</gene>
<keyword evidence="2" id="KW-0732">Signal</keyword>
<dbReference type="KEGG" id="kra:Krad_4640"/>
<proteinExistence type="predicted"/>
<organism evidence="3 4">
    <name type="scientific">Kineococcus radiotolerans (strain ATCC BAA-149 / DSM 14245 / SRS30216)</name>
    <dbReference type="NCBI Taxonomy" id="266940"/>
    <lineage>
        <taxon>Bacteria</taxon>
        <taxon>Bacillati</taxon>
        <taxon>Actinomycetota</taxon>
        <taxon>Actinomycetes</taxon>
        <taxon>Kineosporiales</taxon>
        <taxon>Kineosporiaceae</taxon>
        <taxon>Kineococcus</taxon>
    </lineage>
</organism>
<reference evidence="4" key="1">
    <citation type="journal article" date="2008" name="PLoS ONE">
        <title>Survival in nuclear waste, extreme resistance, and potential applications gleaned from the genome sequence of Kineococcus radiotolerans SRS30216.</title>
        <authorList>
            <person name="Bagwell C.E."/>
            <person name="Bhat S."/>
            <person name="Hawkins G.M."/>
            <person name="Smith B.W."/>
            <person name="Biswas T."/>
            <person name="Hoover T.R."/>
            <person name="Saunders E."/>
            <person name="Han C.S."/>
            <person name="Tsodikov O.V."/>
            <person name="Shimkets L.J."/>
        </authorList>
    </citation>
    <scope>NUCLEOTIDE SEQUENCE [LARGE SCALE GENOMIC DNA]</scope>
    <source>
        <strain evidence="4">ATCC BAA-149 / DSM 14245 / SRS30216</strain>
    </source>
</reference>
<dbReference type="Proteomes" id="UP000001116">
    <property type="component" value="Plasmid pKRAD01"/>
</dbReference>
<name>A6WH10_KINRD</name>
<dbReference type="OrthoDB" id="3534693at2"/>
<feature type="chain" id="PRO_5002704851" description="Secreted protein/lipoprotein" evidence="2">
    <location>
        <begin position="28"/>
        <end position="193"/>
    </location>
</feature>
<geneLocation type="plasmid" evidence="3 4">
    <name>pKRAD01</name>
</geneLocation>
<evidence type="ECO:0000313" key="4">
    <source>
        <dbReference type="Proteomes" id="UP000001116"/>
    </source>
</evidence>
<dbReference type="AlphaFoldDB" id="A6WH10"/>
<evidence type="ECO:0000256" key="2">
    <source>
        <dbReference type="SAM" id="SignalP"/>
    </source>
</evidence>
<keyword evidence="3" id="KW-0614">Plasmid</keyword>
<evidence type="ECO:0008006" key="5">
    <source>
        <dbReference type="Google" id="ProtNLM"/>
    </source>
</evidence>
<dbReference type="EMBL" id="CP000751">
    <property type="protein sequence ID" value="ABS06099.1"/>
    <property type="molecule type" value="Genomic_DNA"/>
</dbReference>
<feature type="region of interest" description="Disordered" evidence="1">
    <location>
        <begin position="31"/>
        <end position="53"/>
    </location>
</feature>
<dbReference type="PROSITE" id="PS51257">
    <property type="entry name" value="PROKAR_LIPOPROTEIN"/>
    <property type="match status" value="1"/>
</dbReference>
<accession>A6WH10</accession>
<dbReference type="HOGENOM" id="CLU_1407126_0_0_11"/>
<dbReference type="RefSeq" id="WP_012001923.1">
    <property type="nucleotide sequence ID" value="NC_009806.1"/>
</dbReference>
<feature type="compositionally biased region" description="Low complexity" evidence="1">
    <location>
        <begin position="40"/>
        <end position="49"/>
    </location>
</feature>
<sequence>MQRFTTSRLAAASAAVAVLLLAGCGNNDDIDFGSDPQQGSSSTSSPTPSVDTEQLEQQKVLEGYNAYWTTYDATAAQPSPDKAVVSQALTPVAVDPALDTSVNDIVNAALAGQKAYGNYVVDPKTPVFQNEEHTEALVTDCIDSSQSGWEDATTGQKLTVGVPAVSSKATLVKGDDGTWRMSQVTFDDTVTCS</sequence>
<protein>
    <recommendedName>
        <fullName evidence="5">Secreted protein/lipoprotein</fullName>
    </recommendedName>
</protein>
<feature type="signal peptide" evidence="2">
    <location>
        <begin position="1"/>
        <end position="27"/>
    </location>
</feature>
<evidence type="ECO:0000313" key="3">
    <source>
        <dbReference type="EMBL" id="ABS06099.1"/>
    </source>
</evidence>
<evidence type="ECO:0000256" key="1">
    <source>
        <dbReference type="SAM" id="MobiDB-lite"/>
    </source>
</evidence>